<evidence type="ECO:0000256" key="6">
    <source>
        <dbReference type="ARBA" id="ARBA00022695"/>
    </source>
</evidence>
<evidence type="ECO:0000256" key="4">
    <source>
        <dbReference type="ARBA" id="ARBA00022478"/>
    </source>
</evidence>
<dbReference type="GO" id="GO:0003677">
    <property type="term" value="F:DNA binding"/>
    <property type="evidence" value="ECO:0007669"/>
    <property type="project" value="UniProtKB-UniRule"/>
</dbReference>
<dbReference type="Proteomes" id="UP001189619">
    <property type="component" value="Chromosome"/>
</dbReference>
<dbReference type="InterPro" id="IPR036161">
    <property type="entry name" value="RPB6/omega-like_sf"/>
</dbReference>
<keyword evidence="7 10" id="KW-0804">Transcription</keyword>
<dbReference type="GO" id="GO:0006351">
    <property type="term" value="P:DNA-templated transcription"/>
    <property type="evidence" value="ECO:0007669"/>
    <property type="project" value="UniProtKB-UniRule"/>
</dbReference>
<name>A0AA48M6C6_9BACL</name>
<evidence type="ECO:0000313" key="11">
    <source>
        <dbReference type="EMBL" id="CAJ1002067.1"/>
    </source>
</evidence>
<dbReference type="SUPFAM" id="SSF63562">
    <property type="entry name" value="RPB6/omega subunit-like"/>
    <property type="match status" value="1"/>
</dbReference>
<keyword evidence="4 10" id="KW-0240">DNA-directed RNA polymerase</keyword>
<evidence type="ECO:0000256" key="9">
    <source>
        <dbReference type="ARBA" id="ARBA00048552"/>
    </source>
</evidence>
<dbReference type="KEGG" id="bayd:BSPP4475_07070"/>
<dbReference type="RefSeq" id="WP_171564293.1">
    <property type="nucleotide sequence ID" value="NZ_JAUSVZ010000002.1"/>
</dbReference>
<dbReference type="EMBL" id="OY569118">
    <property type="protein sequence ID" value="CAJ1002067.1"/>
    <property type="molecule type" value="Genomic_DNA"/>
</dbReference>
<organism evidence="11 12">
    <name type="scientific">Brevibacillus aydinogluensis</name>
    <dbReference type="NCBI Taxonomy" id="927786"/>
    <lineage>
        <taxon>Bacteria</taxon>
        <taxon>Bacillati</taxon>
        <taxon>Bacillota</taxon>
        <taxon>Bacilli</taxon>
        <taxon>Bacillales</taxon>
        <taxon>Paenibacillaceae</taxon>
        <taxon>Brevibacillus</taxon>
    </lineage>
</organism>
<comment type="function">
    <text evidence="10">Promotes RNA polymerase assembly. Latches the N- and C-terminal regions of the beta' subunit thereby facilitating its interaction with the beta and alpha subunits.</text>
</comment>
<accession>A0AA48M6C6</accession>
<keyword evidence="5 10" id="KW-0808">Transferase</keyword>
<proteinExistence type="inferred from homology"/>
<dbReference type="PANTHER" id="PTHR34476">
    <property type="entry name" value="DNA-DIRECTED RNA POLYMERASE SUBUNIT OMEGA"/>
    <property type="match status" value="1"/>
</dbReference>
<keyword evidence="6 10" id="KW-0548">Nucleotidyltransferase</keyword>
<evidence type="ECO:0000256" key="10">
    <source>
        <dbReference type="HAMAP-Rule" id="MF_00366"/>
    </source>
</evidence>
<reference evidence="11" key="1">
    <citation type="submission" date="2023-07" db="EMBL/GenBank/DDBJ databases">
        <authorList>
            <person name="Ivanov I."/>
            <person name="Teneva D."/>
            <person name="Stoikov I."/>
        </authorList>
    </citation>
    <scope>NUCLEOTIDE SEQUENCE</scope>
    <source>
        <strain evidence="11">4475</strain>
    </source>
</reference>
<evidence type="ECO:0000256" key="8">
    <source>
        <dbReference type="ARBA" id="ARBA00029924"/>
    </source>
</evidence>
<evidence type="ECO:0000256" key="2">
    <source>
        <dbReference type="ARBA" id="ARBA00012418"/>
    </source>
</evidence>
<dbReference type="InterPro" id="IPR003716">
    <property type="entry name" value="DNA-dir_RNA_pol_omega"/>
</dbReference>
<dbReference type="Pfam" id="PF01192">
    <property type="entry name" value="RNA_pol_Rpb6"/>
    <property type="match status" value="1"/>
</dbReference>
<evidence type="ECO:0000256" key="7">
    <source>
        <dbReference type="ARBA" id="ARBA00023163"/>
    </source>
</evidence>
<gene>
    <name evidence="10 11" type="primary">rpoZ</name>
    <name evidence="11" type="ORF">BSPP4475_07070</name>
</gene>
<dbReference type="GO" id="GO:0000428">
    <property type="term" value="C:DNA-directed RNA polymerase complex"/>
    <property type="evidence" value="ECO:0007669"/>
    <property type="project" value="UniProtKB-KW"/>
</dbReference>
<dbReference type="NCBIfam" id="TIGR00690">
    <property type="entry name" value="rpoZ"/>
    <property type="match status" value="1"/>
</dbReference>
<keyword evidence="12" id="KW-1185">Reference proteome</keyword>
<sequence length="68" mass="7886">MLYPSIDKLTEKVESKYTLVTIASKRARQLRENSPVQVEKPQSKKFVGLALEELIADQVIYEYTDVRK</sequence>
<comment type="catalytic activity">
    <reaction evidence="9 10">
        <text>RNA(n) + a ribonucleoside 5'-triphosphate = RNA(n+1) + diphosphate</text>
        <dbReference type="Rhea" id="RHEA:21248"/>
        <dbReference type="Rhea" id="RHEA-COMP:14527"/>
        <dbReference type="Rhea" id="RHEA-COMP:17342"/>
        <dbReference type="ChEBI" id="CHEBI:33019"/>
        <dbReference type="ChEBI" id="CHEBI:61557"/>
        <dbReference type="ChEBI" id="CHEBI:140395"/>
        <dbReference type="EC" id="2.7.7.6"/>
    </reaction>
</comment>
<dbReference type="PANTHER" id="PTHR34476:SF1">
    <property type="entry name" value="DNA-DIRECTED RNA POLYMERASE SUBUNIT OMEGA"/>
    <property type="match status" value="1"/>
</dbReference>
<dbReference type="EC" id="2.7.7.6" evidence="2 10"/>
<evidence type="ECO:0000256" key="3">
    <source>
        <dbReference type="ARBA" id="ARBA00013725"/>
    </source>
</evidence>
<comment type="subunit">
    <text evidence="10">The RNAP catalytic core consists of 2 alpha, 1 beta, 1 beta' and 1 omega subunit. When a sigma factor is associated with the core the holoenzyme is formed, which can initiate transcription.</text>
</comment>
<dbReference type="InterPro" id="IPR006110">
    <property type="entry name" value="Pol_omega/Rpo6/RPB6"/>
</dbReference>
<dbReference type="GO" id="GO:0003899">
    <property type="term" value="F:DNA-directed RNA polymerase activity"/>
    <property type="evidence" value="ECO:0007669"/>
    <property type="project" value="UniProtKB-UniRule"/>
</dbReference>
<evidence type="ECO:0000256" key="1">
    <source>
        <dbReference type="ARBA" id="ARBA00006711"/>
    </source>
</evidence>
<dbReference type="Gene3D" id="3.90.940.10">
    <property type="match status" value="1"/>
</dbReference>
<dbReference type="HAMAP" id="MF_00366">
    <property type="entry name" value="RNApol_bact_RpoZ"/>
    <property type="match status" value="1"/>
</dbReference>
<evidence type="ECO:0000256" key="5">
    <source>
        <dbReference type="ARBA" id="ARBA00022679"/>
    </source>
</evidence>
<dbReference type="AlphaFoldDB" id="A0AA48M6C6"/>
<comment type="similarity">
    <text evidence="1 10">Belongs to the RNA polymerase subunit omega family.</text>
</comment>
<evidence type="ECO:0000313" key="12">
    <source>
        <dbReference type="Proteomes" id="UP001189619"/>
    </source>
</evidence>
<protein>
    <recommendedName>
        <fullName evidence="3 10">DNA-directed RNA polymerase subunit omega</fullName>
        <shortName evidence="10">RNAP omega subunit</shortName>
        <ecNumber evidence="2 10">2.7.7.6</ecNumber>
    </recommendedName>
    <alternativeName>
        <fullName evidence="10">RNA polymerase omega subunit</fullName>
    </alternativeName>
    <alternativeName>
        <fullName evidence="8 10">Transcriptase subunit omega</fullName>
    </alternativeName>
</protein>
<dbReference type="SMART" id="SM01409">
    <property type="entry name" value="RNA_pol_Rpb6"/>
    <property type="match status" value="1"/>
</dbReference>